<comment type="subcellular location">
    <subcellularLocation>
        <location evidence="1">Membrane</location>
        <topology evidence="1">Multi-pass membrane protein</topology>
    </subcellularLocation>
</comment>
<keyword evidence="5 6" id="KW-0472">Membrane</keyword>
<evidence type="ECO:0000313" key="8">
    <source>
        <dbReference type="EMBL" id="OHU31318.1"/>
    </source>
</evidence>
<dbReference type="InterPro" id="IPR037185">
    <property type="entry name" value="EmrE-like"/>
</dbReference>
<dbReference type="AlphaFoldDB" id="A0A1S1LG16"/>
<feature type="transmembrane region" description="Helical" evidence="6">
    <location>
        <begin position="7"/>
        <end position="27"/>
    </location>
</feature>
<comment type="caution">
    <text evidence="8">The sequence shown here is derived from an EMBL/GenBank/DDBJ whole genome shotgun (WGS) entry which is preliminary data.</text>
</comment>
<feature type="transmembrane region" description="Helical" evidence="6">
    <location>
        <begin position="87"/>
        <end position="108"/>
    </location>
</feature>
<dbReference type="Gene3D" id="1.10.3730.20">
    <property type="match status" value="1"/>
</dbReference>
<evidence type="ECO:0000256" key="5">
    <source>
        <dbReference type="ARBA" id="ARBA00023136"/>
    </source>
</evidence>
<dbReference type="SUPFAM" id="SSF103481">
    <property type="entry name" value="Multidrug resistance efflux transporter EmrE"/>
    <property type="match status" value="2"/>
</dbReference>
<keyword evidence="4 6" id="KW-1133">Transmembrane helix</keyword>
<accession>A0A1S1LG16</accession>
<evidence type="ECO:0000256" key="3">
    <source>
        <dbReference type="ARBA" id="ARBA00022692"/>
    </source>
</evidence>
<evidence type="ECO:0000313" key="9">
    <source>
        <dbReference type="Proteomes" id="UP000179616"/>
    </source>
</evidence>
<dbReference type="STRING" id="948102.BKG76_06575"/>
<sequence>MTTRHRLLGLTVAVLWGVNFLAIHVGLEHFPPLFFAGLRFAVLAVPVILFVPWPRVPMRWVLLYGLGFGTVQFAFLFLAMANGMPTGLASLVLQASAPLTAILGVLLLGERMSGPQVAGITLAVAGMALIATDRATHGASAAVVPVILTLLGALGWAFGNIASRKAMEDNTDPRTPLRLTLWMSVVPPIPLFTLSALTEGPGAGWKALTTIGTHSGLMALGGLVYIVVLATIVGLGLWTYLMGRYPASRVAPFSLLVPIVGITASWLALGERPTILELVGAAVVITGCLLGMMARPVATRAAECGDAREPAARELSAACATPAGH</sequence>
<dbReference type="InterPro" id="IPR000620">
    <property type="entry name" value="EamA_dom"/>
</dbReference>
<keyword evidence="3 6" id="KW-0812">Transmembrane</keyword>
<feature type="transmembrane region" description="Helical" evidence="6">
    <location>
        <begin position="275"/>
        <end position="294"/>
    </location>
</feature>
<evidence type="ECO:0000256" key="1">
    <source>
        <dbReference type="ARBA" id="ARBA00004141"/>
    </source>
</evidence>
<feature type="transmembrane region" description="Helical" evidence="6">
    <location>
        <begin position="250"/>
        <end position="269"/>
    </location>
</feature>
<dbReference type="Pfam" id="PF00892">
    <property type="entry name" value="EamA"/>
    <property type="match status" value="2"/>
</dbReference>
<dbReference type="PANTHER" id="PTHR32322:SF9">
    <property type="entry name" value="AMINO-ACID METABOLITE EFFLUX PUMP-RELATED"/>
    <property type="match status" value="1"/>
</dbReference>
<gene>
    <name evidence="8" type="ORF">BKG76_06575</name>
</gene>
<protein>
    <recommendedName>
        <fullName evidence="7">EamA domain-containing protein</fullName>
    </recommendedName>
</protein>
<dbReference type="GO" id="GO:0016020">
    <property type="term" value="C:membrane"/>
    <property type="evidence" value="ECO:0007669"/>
    <property type="project" value="UniProtKB-SubCell"/>
</dbReference>
<dbReference type="RefSeq" id="WP_070936737.1">
    <property type="nucleotide sequence ID" value="NZ_MLIK01000004.1"/>
</dbReference>
<feature type="transmembrane region" description="Helical" evidence="6">
    <location>
        <begin position="60"/>
        <end position="81"/>
    </location>
</feature>
<feature type="transmembrane region" description="Helical" evidence="6">
    <location>
        <begin position="115"/>
        <end position="132"/>
    </location>
</feature>
<evidence type="ECO:0000259" key="7">
    <source>
        <dbReference type="Pfam" id="PF00892"/>
    </source>
</evidence>
<feature type="domain" description="EamA" evidence="7">
    <location>
        <begin position="7"/>
        <end position="131"/>
    </location>
</feature>
<feature type="domain" description="EamA" evidence="7">
    <location>
        <begin position="146"/>
        <end position="290"/>
    </location>
</feature>
<comment type="similarity">
    <text evidence="2">Belongs to the EamA transporter family.</text>
</comment>
<feature type="transmembrane region" description="Helical" evidence="6">
    <location>
        <begin position="33"/>
        <end position="53"/>
    </location>
</feature>
<reference evidence="8 9" key="1">
    <citation type="submission" date="2016-10" db="EMBL/GenBank/DDBJ databases">
        <title>Evaluation of Human, Veterinary and Environmental Mycobacterium chelonae Isolates by Core Genome Phylogenomic Analysis, Targeted Gene Comparison, and Anti-microbial Susceptibility Patterns: A Tale of Mistaken Identities.</title>
        <authorList>
            <person name="Fogelson S.B."/>
            <person name="Camus A.C."/>
            <person name="Lorenz W."/>
            <person name="Vasireddy R."/>
            <person name="Vasireddy S."/>
            <person name="Smith T."/>
            <person name="Brown-Elliott B.A."/>
            <person name="Wallace R.J.Jr."/>
            <person name="Hasan N.A."/>
            <person name="Reischl U."/>
            <person name="Sanchez S."/>
        </authorList>
    </citation>
    <scope>NUCLEOTIDE SEQUENCE [LARGE SCALE GENOMIC DNA]</scope>
    <source>
        <strain evidence="8 9">1559</strain>
    </source>
</reference>
<proteinExistence type="inferred from homology"/>
<feature type="transmembrane region" description="Helical" evidence="6">
    <location>
        <begin position="138"/>
        <end position="158"/>
    </location>
</feature>
<feature type="transmembrane region" description="Helical" evidence="6">
    <location>
        <begin position="179"/>
        <end position="197"/>
    </location>
</feature>
<dbReference type="Proteomes" id="UP000179616">
    <property type="component" value="Unassembled WGS sequence"/>
</dbReference>
<evidence type="ECO:0000256" key="2">
    <source>
        <dbReference type="ARBA" id="ARBA00007362"/>
    </source>
</evidence>
<feature type="transmembrane region" description="Helical" evidence="6">
    <location>
        <begin position="217"/>
        <end position="238"/>
    </location>
</feature>
<dbReference type="InterPro" id="IPR050638">
    <property type="entry name" value="AA-Vitamin_Transporters"/>
</dbReference>
<organism evidence="8 9">
    <name type="scientific">Mycobacteroides franklinii</name>
    <dbReference type="NCBI Taxonomy" id="948102"/>
    <lineage>
        <taxon>Bacteria</taxon>
        <taxon>Bacillati</taxon>
        <taxon>Actinomycetota</taxon>
        <taxon>Actinomycetes</taxon>
        <taxon>Mycobacteriales</taxon>
        <taxon>Mycobacteriaceae</taxon>
        <taxon>Mycobacteroides</taxon>
    </lineage>
</organism>
<dbReference type="OrthoDB" id="9812521at2"/>
<dbReference type="GeneID" id="57166462"/>
<evidence type="ECO:0000256" key="6">
    <source>
        <dbReference type="SAM" id="Phobius"/>
    </source>
</evidence>
<dbReference type="EMBL" id="MLIK01000004">
    <property type="protein sequence ID" value="OHU31318.1"/>
    <property type="molecule type" value="Genomic_DNA"/>
</dbReference>
<dbReference type="PANTHER" id="PTHR32322">
    <property type="entry name" value="INNER MEMBRANE TRANSPORTER"/>
    <property type="match status" value="1"/>
</dbReference>
<name>A0A1S1LG16_9MYCO</name>
<evidence type="ECO:0000256" key="4">
    <source>
        <dbReference type="ARBA" id="ARBA00022989"/>
    </source>
</evidence>